<name>A0A1V0BHN2_9BURK</name>
<dbReference type="KEGG" id="cke:B5M06_14935"/>
<reference evidence="1 2" key="1">
    <citation type="submission" date="2017-03" db="EMBL/GenBank/DDBJ databases">
        <title>Rapid Whole Genome Sequencing of Comamonas kerstersii Causing Continuous ambulatory Peritoneal Dialysis-Associated Peritonitis.</title>
        <authorList>
            <person name="Zheng B."/>
        </authorList>
    </citation>
    <scope>NUCLEOTIDE SEQUENCE [LARGE SCALE GENOMIC DNA]</scope>
    <source>
        <strain evidence="1 2">8943</strain>
    </source>
</reference>
<dbReference type="RefSeq" id="WP_054067825.1">
    <property type="nucleotide sequence ID" value="NZ_CP020121.1"/>
</dbReference>
<evidence type="ECO:0000313" key="1">
    <source>
        <dbReference type="EMBL" id="AQZ99352.1"/>
    </source>
</evidence>
<sequence length="68" mass="7743">MTPLECSTGKVPLDYQRAQGLARRSSARHDHAMTAYKCTHCGAWHLGQPAKRAKPLPFINRNHQLRYV</sequence>
<protein>
    <submittedName>
        <fullName evidence="1">Uncharacterized protein</fullName>
    </submittedName>
</protein>
<dbReference type="OrthoDB" id="8913453at2"/>
<gene>
    <name evidence="1" type="ORF">B5M06_14935</name>
</gene>
<dbReference type="Proteomes" id="UP000242792">
    <property type="component" value="Chromosome"/>
</dbReference>
<dbReference type="AlphaFoldDB" id="A0A1V0BHN2"/>
<accession>A0A1V0BHN2</accession>
<dbReference type="EMBL" id="CP020121">
    <property type="protein sequence ID" value="AQZ99352.1"/>
    <property type="molecule type" value="Genomic_DNA"/>
</dbReference>
<proteinExistence type="predicted"/>
<dbReference type="GeneID" id="83040605"/>
<organism evidence="1 2">
    <name type="scientific">Comamonas kerstersii</name>
    <dbReference type="NCBI Taxonomy" id="225992"/>
    <lineage>
        <taxon>Bacteria</taxon>
        <taxon>Pseudomonadati</taxon>
        <taxon>Pseudomonadota</taxon>
        <taxon>Betaproteobacteria</taxon>
        <taxon>Burkholderiales</taxon>
        <taxon>Comamonadaceae</taxon>
        <taxon>Comamonas</taxon>
    </lineage>
</organism>
<evidence type="ECO:0000313" key="2">
    <source>
        <dbReference type="Proteomes" id="UP000242792"/>
    </source>
</evidence>